<dbReference type="AlphaFoldDB" id="A0A8J8JSW3"/>
<evidence type="ECO:0000313" key="2">
    <source>
        <dbReference type="EMBL" id="NNV54515.1"/>
    </source>
</evidence>
<dbReference type="RefSeq" id="WP_171606432.1">
    <property type="nucleotide sequence ID" value="NZ_WHPF01000002.1"/>
</dbReference>
<accession>A0A8J8JSW3</accession>
<keyword evidence="3" id="KW-1185">Reference proteome</keyword>
<proteinExistence type="predicted"/>
<name>A0A8J8JSW3_9BACT</name>
<gene>
    <name evidence="2" type="ORF">GD597_03515</name>
</gene>
<evidence type="ECO:0000313" key="3">
    <source>
        <dbReference type="Proteomes" id="UP000598971"/>
    </source>
</evidence>
<keyword evidence="1" id="KW-0732">Signal</keyword>
<feature type="chain" id="PRO_5035305597" evidence="1">
    <location>
        <begin position="20"/>
        <end position="579"/>
    </location>
</feature>
<organism evidence="2 3">
    <name type="scientific">Limnovirga soli</name>
    <dbReference type="NCBI Taxonomy" id="2656915"/>
    <lineage>
        <taxon>Bacteria</taxon>
        <taxon>Pseudomonadati</taxon>
        <taxon>Bacteroidota</taxon>
        <taxon>Chitinophagia</taxon>
        <taxon>Chitinophagales</taxon>
        <taxon>Chitinophagaceae</taxon>
        <taxon>Limnovirga</taxon>
    </lineage>
</organism>
<evidence type="ECO:0000256" key="1">
    <source>
        <dbReference type="SAM" id="SignalP"/>
    </source>
</evidence>
<dbReference type="EMBL" id="WHPF01000002">
    <property type="protein sequence ID" value="NNV54515.1"/>
    <property type="molecule type" value="Genomic_DNA"/>
</dbReference>
<comment type="caution">
    <text evidence="2">The sequence shown here is derived from an EMBL/GenBank/DDBJ whole genome shotgun (WGS) entry which is preliminary data.</text>
</comment>
<feature type="signal peptide" evidence="1">
    <location>
        <begin position="1"/>
        <end position="19"/>
    </location>
</feature>
<sequence>MRKLIIAIAAILLFTQAKTQTITNWMVARDSLRVGSTWYKTLVSDSYISNDTLYIVKAGVKYFYVIPTGSSDCPISFDDIDGTPANNAALSAALLTKQDLIAPANNYIDTQFYYFNGYKSYKLLAPDVRIAMDATYDPVSKFMTYGSKSNQILNLKNIGNLDTINIFGGVYRYNVSTTGTKPGISTGGTVYMYTQSDLNYHDGTNRVSQFAIDNNGQMWARTYNAGWGSWISPAYSTDLASYLPLTGGTINGYVSMVHKSATPSTPSAGTSTYYVDNLGYFRFYTATGNYWRIDTTGMGTSNLTFKIANATVQGNTFNGANQLVQLNSSGYFQALDARNLINISPTTGLAVGAGTPLQQLRINGAGTAWELFTPTSGASTSGTSILKGNGSGGFSNATPGTDYLTDNSSNTLTNKTIGVTQLNGNANSIAVNNTSSTANYTEVSFYGVDNQTYTQTPTWDGTTPSGTIANTYSWDRLRNKVTLQLNLTYTTAGVTNTNVVCPLPSDMPAPKEPSQLTAVSSILCYGTGGLSTTNTNAVANNCKVYIRKNAAGTGYELVAAASASLNARVAHIDIFYFTN</sequence>
<reference evidence="2" key="1">
    <citation type="submission" date="2019-10" db="EMBL/GenBank/DDBJ databases">
        <title>Draft genome sequence of Panacibacter sp. KCS-6.</title>
        <authorList>
            <person name="Yim K.J."/>
        </authorList>
    </citation>
    <scope>NUCLEOTIDE SEQUENCE</scope>
    <source>
        <strain evidence="2">KCS-6</strain>
    </source>
</reference>
<protein>
    <submittedName>
        <fullName evidence="2">Uncharacterized protein</fullName>
    </submittedName>
</protein>
<dbReference type="Proteomes" id="UP000598971">
    <property type="component" value="Unassembled WGS sequence"/>
</dbReference>